<evidence type="ECO:0000256" key="3">
    <source>
        <dbReference type="ARBA" id="ARBA00022942"/>
    </source>
</evidence>
<feature type="repeat" description="PPR" evidence="4">
    <location>
        <begin position="584"/>
        <end position="618"/>
    </location>
</feature>
<comment type="similarity">
    <text evidence="1">Belongs to the PPR family. P subfamily.</text>
</comment>
<dbReference type="InterPro" id="IPR023332">
    <property type="entry name" value="Proteasome_alpha-type"/>
</dbReference>
<reference evidence="7 8" key="1">
    <citation type="journal article" date="2024" name="G3 (Bethesda)">
        <title>Genome assembly of Hibiscus sabdariffa L. provides insights into metabolisms of medicinal natural products.</title>
        <authorList>
            <person name="Kim T."/>
        </authorList>
    </citation>
    <scope>NUCLEOTIDE SEQUENCE [LARGE SCALE GENOMIC DNA]</scope>
    <source>
        <strain evidence="7">TK-2024</strain>
        <tissue evidence="7">Old leaves</tissue>
    </source>
</reference>
<feature type="repeat" description="PPR" evidence="4">
    <location>
        <begin position="689"/>
        <end position="723"/>
    </location>
</feature>
<keyword evidence="2" id="KW-0677">Repeat</keyword>
<feature type="repeat" description="PPR" evidence="4">
    <location>
        <begin position="759"/>
        <end position="793"/>
    </location>
</feature>
<evidence type="ECO:0000313" key="8">
    <source>
        <dbReference type="Proteomes" id="UP001396334"/>
    </source>
</evidence>
<feature type="repeat" description="PPR" evidence="4">
    <location>
        <begin position="654"/>
        <end position="688"/>
    </location>
</feature>
<gene>
    <name evidence="7" type="ORF">V6N11_064017</name>
</gene>
<feature type="repeat" description="PPR" evidence="4">
    <location>
        <begin position="794"/>
        <end position="828"/>
    </location>
</feature>
<dbReference type="SUPFAM" id="SSF56235">
    <property type="entry name" value="N-terminal nucleophile aminohydrolases (Ntn hydrolases)"/>
    <property type="match status" value="1"/>
</dbReference>
<proteinExistence type="inferred from homology"/>
<feature type="repeat" description="PPR" evidence="4">
    <location>
        <begin position="549"/>
        <end position="583"/>
    </location>
</feature>
<feature type="repeat" description="PPR" evidence="4">
    <location>
        <begin position="724"/>
        <end position="758"/>
    </location>
</feature>
<evidence type="ECO:0000259" key="6">
    <source>
        <dbReference type="PROSITE" id="PS00388"/>
    </source>
</evidence>
<protein>
    <recommendedName>
        <fullName evidence="6">Proteasome alpha-type subunits domain-containing protein</fullName>
    </recommendedName>
</protein>
<accession>A0ABR2PN40</accession>
<dbReference type="SMART" id="SM00948">
    <property type="entry name" value="Proteasome_A_N"/>
    <property type="match status" value="1"/>
</dbReference>
<dbReference type="PROSITE" id="PS51475">
    <property type="entry name" value="PROTEASOME_ALPHA_2"/>
    <property type="match status" value="1"/>
</dbReference>
<dbReference type="EMBL" id="JBBPBN010000056">
    <property type="protein sequence ID" value="KAK8989595.1"/>
    <property type="molecule type" value="Genomic_DNA"/>
</dbReference>
<name>A0ABR2PN40_9ROSI</name>
<feature type="repeat" description="PPR" evidence="4">
    <location>
        <begin position="514"/>
        <end position="548"/>
    </location>
</feature>
<dbReference type="PROSITE" id="PS00388">
    <property type="entry name" value="PROTEASOME_ALPHA_1"/>
    <property type="match status" value="1"/>
</dbReference>
<sequence length="1018" mass="114346">MDSKSVGGYGIFFTSPNMVCEVLHHDMQVGGTVAVKLRKRFFRKCQHLGNTRKDFEFFITMGDSQYSFSLTTFSPSGKLVQIEHALTAVGSGQTSLGIKAANGVVIATEKKLPSILVDEASVQKIQCLTPNIGVVYSGMGPDFRVLVRKSRKQAEQYHRLYKEPIPVTQLVRETAAVMQEFTQSGGVRPFGVSLLVAGYDDNGPQLYQVDPSGSYFSWKASAMGKNVSNAKTFLEKRYTDDMELDDAVHTAILTLKEGFEGQISGKNIEIGIIGTDKKFRVLTPAEIDDYLAEVELVAGNTLRHVYLQPNFRWIAKSSSSDVAIEKWKSDGVYIDKRGKLRTFNHKKLSRKRCGSLRGQGWKYGSGFVDGVFPVLSPIAQQILDFLQKEADADTVWGSLDNLPPTHATWDDLINVAVQLRLNKKWDPIVLLCEWILQRSSFQLDVMCFNLLIDAYGQKSLHKKVESTYFELLEARCIPTEDTYALLIKAYCKAGLKQKAEAVFAEIRKDGLSPSAILYNAYIDGLMKGGNSQKAIEVFQRMKRDGCQPNTETYTLMINLYGKASKSYMALKLFDEMRSQKCKPNICTYTALVNAFAREGLCEKAEEIFEQLQEAGHEPDVYAYNALMEAYSRAGYPYGAAEVFSLMQHMGCEPDRASFNIMVDAYGRAGLYEDAESVFEEMKKLGISPTMKSHMLLLSAYSRVGNVAKCEDIVNQLQESGLQPDTFVLNSMLNLYGRLGQFENMEKVLTAMEKGPYEADISTYNILINVYGRAGFFDRMEGLFRSLPEKNLTPDVVTWTSRLGAYSRKKLYTRCLEIFEEMIDAGCYPDGGTAKVLLSACSSEDQIEQVTTVIRTMHKDMKTVLPADFINRGDGMTPTKSPMDNVCTQWCELHGLQDWDGLMEPPPPLAEGYRQDSNWMGNVVVSGDAETERIRRTNILVAWRGTVAPTEWYSDLRTSLQRLGKTKIKVQSEFLGIDCSKGEFTRYNECKRTSHGRNPVACHIFPRQRQGSKLDTLWP</sequence>
<dbReference type="Pfam" id="PF01535">
    <property type="entry name" value="PPR"/>
    <property type="match status" value="3"/>
</dbReference>
<evidence type="ECO:0000256" key="2">
    <source>
        <dbReference type="ARBA" id="ARBA00022737"/>
    </source>
</evidence>
<evidence type="ECO:0000256" key="1">
    <source>
        <dbReference type="ARBA" id="ARBA00007626"/>
    </source>
</evidence>
<evidence type="ECO:0000256" key="4">
    <source>
        <dbReference type="PROSITE-ProRule" id="PRU00708"/>
    </source>
</evidence>
<dbReference type="InterPro" id="IPR011990">
    <property type="entry name" value="TPR-like_helical_dom_sf"/>
</dbReference>
<evidence type="ECO:0000256" key="5">
    <source>
        <dbReference type="PROSITE-ProRule" id="PRU00808"/>
    </source>
</evidence>
<dbReference type="CDD" id="cd03750">
    <property type="entry name" value="proteasome_alpha_type_2"/>
    <property type="match status" value="1"/>
</dbReference>
<dbReference type="PROSITE" id="PS51375">
    <property type="entry name" value="PPR"/>
    <property type="match status" value="10"/>
</dbReference>
<dbReference type="Pfam" id="PF12854">
    <property type="entry name" value="PPR_1"/>
    <property type="match status" value="1"/>
</dbReference>
<dbReference type="Gene3D" id="1.25.40.10">
    <property type="entry name" value="Tetratricopeptide repeat domain"/>
    <property type="match status" value="4"/>
</dbReference>
<dbReference type="NCBIfam" id="NF003075">
    <property type="entry name" value="PRK03996.1"/>
    <property type="match status" value="1"/>
</dbReference>
<dbReference type="Gene3D" id="3.60.20.10">
    <property type="entry name" value="Glutamine Phosphoribosylpyrophosphate, subunit 1, domain 1"/>
    <property type="match status" value="1"/>
</dbReference>
<dbReference type="Pfam" id="PF13041">
    <property type="entry name" value="PPR_2"/>
    <property type="match status" value="4"/>
</dbReference>
<feature type="repeat" description="PPR" evidence="4">
    <location>
        <begin position="619"/>
        <end position="653"/>
    </location>
</feature>
<dbReference type="Pfam" id="PF00227">
    <property type="entry name" value="Proteasome"/>
    <property type="match status" value="1"/>
</dbReference>
<dbReference type="InterPro" id="IPR002885">
    <property type="entry name" value="PPR_rpt"/>
</dbReference>
<dbReference type="PANTHER" id="PTHR47447">
    <property type="entry name" value="OS03G0856100 PROTEIN"/>
    <property type="match status" value="1"/>
</dbReference>
<feature type="domain" description="Proteasome alpha-type subunits" evidence="6">
    <location>
        <begin position="66"/>
        <end position="88"/>
    </location>
</feature>
<dbReference type="Pfam" id="PF10584">
    <property type="entry name" value="Proteasome_A_N"/>
    <property type="match status" value="1"/>
</dbReference>
<dbReference type="PANTHER" id="PTHR47447:SF17">
    <property type="entry name" value="OS12G0638900 PROTEIN"/>
    <property type="match status" value="1"/>
</dbReference>
<keyword evidence="3 5" id="KW-0647">Proteasome</keyword>
<dbReference type="SUPFAM" id="SSF81901">
    <property type="entry name" value="HCP-like"/>
    <property type="match status" value="1"/>
</dbReference>
<dbReference type="InterPro" id="IPR029058">
    <property type="entry name" value="AB_hydrolase_fold"/>
</dbReference>
<dbReference type="InterPro" id="IPR000426">
    <property type="entry name" value="Proteasome_asu_N"/>
</dbReference>
<dbReference type="Proteomes" id="UP001396334">
    <property type="component" value="Unassembled WGS sequence"/>
</dbReference>
<dbReference type="InterPro" id="IPR001353">
    <property type="entry name" value="Proteasome_sua/b"/>
</dbReference>
<organism evidence="7 8">
    <name type="scientific">Hibiscus sabdariffa</name>
    <name type="common">roselle</name>
    <dbReference type="NCBI Taxonomy" id="183260"/>
    <lineage>
        <taxon>Eukaryota</taxon>
        <taxon>Viridiplantae</taxon>
        <taxon>Streptophyta</taxon>
        <taxon>Embryophyta</taxon>
        <taxon>Tracheophyta</taxon>
        <taxon>Spermatophyta</taxon>
        <taxon>Magnoliopsida</taxon>
        <taxon>eudicotyledons</taxon>
        <taxon>Gunneridae</taxon>
        <taxon>Pentapetalae</taxon>
        <taxon>rosids</taxon>
        <taxon>malvids</taxon>
        <taxon>Malvales</taxon>
        <taxon>Malvaceae</taxon>
        <taxon>Malvoideae</taxon>
        <taxon>Hibiscus</taxon>
    </lineage>
</organism>
<dbReference type="InterPro" id="IPR029055">
    <property type="entry name" value="Ntn_hydrolases_N"/>
</dbReference>
<evidence type="ECO:0000313" key="7">
    <source>
        <dbReference type="EMBL" id="KAK8989595.1"/>
    </source>
</evidence>
<dbReference type="Gene3D" id="3.40.50.1820">
    <property type="entry name" value="alpha/beta hydrolase"/>
    <property type="match status" value="1"/>
</dbReference>
<comment type="similarity">
    <text evidence="5">Belongs to the peptidase T1A family.</text>
</comment>
<keyword evidence="8" id="KW-1185">Reference proteome</keyword>
<feature type="repeat" description="PPR" evidence="4">
    <location>
        <begin position="479"/>
        <end position="513"/>
    </location>
</feature>
<dbReference type="NCBIfam" id="TIGR00756">
    <property type="entry name" value="PPR"/>
    <property type="match status" value="9"/>
</dbReference>
<comment type="caution">
    <text evidence="7">The sequence shown here is derived from an EMBL/GenBank/DDBJ whole genome shotgun (WGS) entry which is preliminary data.</text>
</comment>